<dbReference type="AlphaFoldDB" id="A0AAE1LTI0"/>
<proteinExistence type="predicted"/>
<dbReference type="PANTHER" id="PTHR33198">
    <property type="entry name" value="ANK_REP_REGION DOMAIN-CONTAINING PROTEIN-RELATED"/>
    <property type="match status" value="1"/>
</dbReference>
<evidence type="ECO:0000256" key="1">
    <source>
        <dbReference type="SAM" id="Coils"/>
    </source>
</evidence>
<feature type="coiled-coil region" evidence="1">
    <location>
        <begin position="5"/>
        <end position="32"/>
    </location>
</feature>
<protein>
    <submittedName>
        <fullName evidence="2">Urease accessory protein UreD</fullName>
    </submittedName>
</protein>
<keyword evidence="1" id="KW-0175">Coiled coil</keyword>
<gene>
    <name evidence="2" type="ORF">KUF71_006521</name>
</gene>
<evidence type="ECO:0000313" key="3">
    <source>
        <dbReference type="Proteomes" id="UP001219518"/>
    </source>
</evidence>
<sequence length="193" mass="22544">MEAQVEALQQQIAHQNAVLAELGKQLEAEKQKKLELPANLLNLLCGNSTPPPKPFSFRSEDWTEWITRFEQYRTTTPLQYMEEDQQVSKMLYYMGGKANDILNTFKLTEEEKKSLSQVQRKFNSHYVTKKTKLYIRARFNTREQKEGESADEFITDLQTLGKKCEFNTMTDELIRDRLVVGIHRKNKGANTYL</sequence>
<dbReference type="Proteomes" id="UP001219518">
    <property type="component" value="Unassembled WGS sequence"/>
</dbReference>
<accession>A0AAE1LTI0</accession>
<dbReference type="EMBL" id="JAHWGI010001426">
    <property type="protein sequence ID" value="KAK3931503.1"/>
    <property type="molecule type" value="Genomic_DNA"/>
</dbReference>
<reference evidence="2" key="1">
    <citation type="submission" date="2021-07" db="EMBL/GenBank/DDBJ databases">
        <authorList>
            <person name="Catto M.A."/>
            <person name="Jacobson A."/>
            <person name="Kennedy G."/>
            <person name="Labadie P."/>
            <person name="Hunt B.G."/>
            <person name="Srinivasan R."/>
        </authorList>
    </citation>
    <scope>NUCLEOTIDE SEQUENCE</scope>
    <source>
        <strain evidence="2">PL_HMW_Pooled</strain>
        <tissue evidence="2">Head</tissue>
    </source>
</reference>
<evidence type="ECO:0000313" key="2">
    <source>
        <dbReference type="EMBL" id="KAK3931503.1"/>
    </source>
</evidence>
<comment type="caution">
    <text evidence="2">The sequence shown here is derived from an EMBL/GenBank/DDBJ whole genome shotgun (WGS) entry which is preliminary data.</text>
</comment>
<keyword evidence="3" id="KW-1185">Reference proteome</keyword>
<organism evidence="2 3">
    <name type="scientific">Frankliniella fusca</name>
    <dbReference type="NCBI Taxonomy" id="407009"/>
    <lineage>
        <taxon>Eukaryota</taxon>
        <taxon>Metazoa</taxon>
        <taxon>Ecdysozoa</taxon>
        <taxon>Arthropoda</taxon>
        <taxon>Hexapoda</taxon>
        <taxon>Insecta</taxon>
        <taxon>Pterygota</taxon>
        <taxon>Neoptera</taxon>
        <taxon>Paraneoptera</taxon>
        <taxon>Thysanoptera</taxon>
        <taxon>Terebrantia</taxon>
        <taxon>Thripoidea</taxon>
        <taxon>Thripidae</taxon>
        <taxon>Frankliniella</taxon>
    </lineage>
</organism>
<reference evidence="2" key="2">
    <citation type="journal article" date="2023" name="BMC Genomics">
        <title>Pest status, molecular evolution, and epigenetic factors derived from the genome assembly of Frankliniella fusca, a thysanopteran phytovirus vector.</title>
        <authorList>
            <person name="Catto M.A."/>
            <person name="Labadie P.E."/>
            <person name="Jacobson A.L."/>
            <person name="Kennedy G.G."/>
            <person name="Srinivasan R."/>
            <person name="Hunt B.G."/>
        </authorList>
    </citation>
    <scope>NUCLEOTIDE SEQUENCE</scope>
    <source>
        <strain evidence="2">PL_HMW_Pooled</strain>
    </source>
</reference>
<name>A0AAE1LTI0_9NEOP</name>